<protein>
    <recommendedName>
        <fullName evidence="5">Inner membrane-spanning protein YciB</fullName>
    </recommendedName>
</protein>
<dbReference type="AlphaFoldDB" id="A8LIL5"/>
<feature type="transmembrane region" description="Helical" evidence="5">
    <location>
        <begin position="109"/>
        <end position="131"/>
    </location>
</feature>
<name>A8LIL5_DINSH</name>
<sequence>MSERRPMAEQKPINPWVKTGLELGPVLGFFIVYMRIKDEVYPILGQDYSGFIVATVGFIPILLLSIAILWKLTGKLSRMQIMTAVLVIVFGGLTVIFNDEAFFKIKTTIVYGMFAAILGVGLLRGQSYLAFVMEDLMPIAQEGWMLLTKRLAAMFAAMAGANEIVWRTMSTEFWVKFETFALPAALFAFFIAQAKMLERYSLEKKGPEA</sequence>
<dbReference type="PANTHER" id="PTHR36917">
    <property type="entry name" value="INTRACELLULAR SEPTATION PROTEIN A-RELATED"/>
    <property type="match status" value="1"/>
</dbReference>
<feature type="transmembrane region" description="Helical" evidence="5">
    <location>
        <begin position="48"/>
        <end position="69"/>
    </location>
</feature>
<feature type="transmembrane region" description="Helical" evidence="5">
    <location>
        <begin position="173"/>
        <end position="192"/>
    </location>
</feature>
<keyword evidence="4 5" id="KW-0472">Membrane</keyword>
<keyword evidence="1 5" id="KW-1003">Cell membrane</keyword>
<reference evidence="7" key="1">
    <citation type="journal article" date="2010" name="ISME J.">
        <title>The complete genome sequence of the algal symbiont Dinoroseobacter shibae: a hitchhiker's guide to life in the sea.</title>
        <authorList>
            <person name="Wagner-Dobler I."/>
            <person name="Ballhausen B."/>
            <person name="Berger M."/>
            <person name="Brinkhoff T."/>
            <person name="Buchholz I."/>
            <person name="Bunk B."/>
            <person name="Cypionka H."/>
            <person name="Daniel R."/>
            <person name="Drepper T."/>
            <person name="Gerdts G."/>
            <person name="Hahnke S."/>
            <person name="Han C."/>
            <person name="Jahn D."/>
            <person name="Kalhoefer D."/>
            <person name="Kiss H."/>
            <person name="Klenk H.P."/>
            <person name="Kyrpides N."/>
            <person name="Liebl W."/>
            <person name="Liesegang H."/>
            <person name="Meincke L."/>
            <person name="Pati A."/>
            <person name="Petersen J."/>
            <person name="Piekarski T."/>
            <person name="Pommerenke C."/>
            <person name="Pradella S."/>
            <person name="Pukall R."/>
            <person name="Rabus R."/>
            <person name="Stackebrandt E."/>
            <person name="Thole S."/>
            <person name="Thompson L."/>
            <person name="Tielen P."/>
            <person name="Tomasch J."/>
            <person name="von Jan M."/>
            <person name="Wanphrut N."/>
            <person name="Wichels A."/>
            <person name="Zech H."/>
            <person name="Simon M."/>
        </authorList>
    </citation>
    <scope>NUCLEOTIDE SEQUENCE [LARGE SCALE GENOMIC DNA]</scope>
    <source>
        <strain evidence="7">DSM 16493 / NCIMB 14021 / DFL 12</strain>
    </source>
</reference>
<evidence type="ECO:0000256" key="5">
    <source>
        <dbReference type="HAMAP-Rule" id="MF_00189"/>
    </source>
</evidence>
<dbReference type="PANTHER" id="PTHR36917:SF1">
    <property type="entry name" value="INNER MEMBRANE-SPANNING PROTEIN YCIB"/>
    <property type="match status" value="1"/>
</dbReference>
<dbReference type="Pfam" id="PF04279">
    <property type="entry name" value="IspA"/>
    <property type="match status" value="1"/>
</dbReference>
<keyword evidence="2 5" id="KW-0812">Transmembrane</keyword>
<dbReference type="KEGG" id="dsh:Dshi_2723"/>
<evidence type="ECO:0000313" key="6">
    <source>
        <dbReference type="EMBL" id="ABV94456.1"/>
    </source>
</evidence>
<keyword evidence="5" id="KW-0997">Cell inner membrane</keyword>
<dbReference type="HOGENOM" id="CLU_089554_1_1_5"/>
<accession>A8LIL5</accession>
<dbReference type="EMBL" id="CP000830">
    <property type="protein sequence ID" value="ABV94456.1"/>
    <property type="molecule type" value="Genomic_DNA"/>
</dbReference>
<comment type="similarity">
    <text evidence="5">Belongs to the YciB family.</text>
</comment>
<comment type="function">
    <text evidence="5">Plays a role in cell envelope biogenesis, maintenance of cell envelope integrity and membrane homeostasis.</text>
</comment>
<evidence type="ECO:0000256" key="2">
    <source>
        <dbReference type="ARBA" id="ARBA00022692"/>
    </source>
</evidence>
<dbReference type="HAMAP" id="MF_00189">
    <property type="entry name" value="YciB"/>
    <property type="match status" value="1"/>
</dbReference>
<dbReference type="eggNOG" id="COG2917">
    <property type="taxonomic scope" value="Bacteria"/>
</dbReference>
<keyword evidence="3 5" id="KW-1133">Transmembrane helix</keyword>
<feature type="transmembrane region" description="Helical" evidence="5">
    <location>
        <begin position="143"/>
        <end position="161"/>
    </location>
</feature>
<feature type="transmembrane region" description="Helical" evidence="5">
    <location>
        <begin position="81"/>
        <end position="97"/>
    </location>
</feature>
<evidence type="ECO:0000313" key="7">
    <source>
        <dbReference type="Proteomes" id="UP000006833"/>
    </source>
</evidence>
<comment type="subcellular location">
    <subcellularLocation>
        <location evidence="5">Cell inner membrane</location>
        <topology evidence="5">Multi-pass membrane protein</topology>
    </subcellularLocation>
</comment>
<evidence type="ECO:0000256" key="1">
    <source>
        <dbReference type="ARBA" id="ARBA00022475"/>
    </source>
</evidence>
<evidence type="ECO:0000256" key="4">
    <source>
        <dbReference type="ARBA" id="ARBA00023136"/>
    </source>
</evidence>
<proteinExistence type="inferred from homology"/>
<dbReference type="GO" id="GO:0005886">
    <property type="term" value="C:plasma membrane"/>
    <property type="evidence" value="ECO:0007669"/>
    <property type="project" value="UniProtKB-SubCell"/>
</dbReference>
<evidence type="ECO:0000256" key="3">
    <source>
        <dbReference type="ARBA" id="ARBA00022989"/>
    </source>
</evidence>
<organism evidence="6 7">
    <name type="scientific">Dinoroseobacter shibae (strain DSM 16493 / NCIMB 14021 / DFL 12)</name>
    <dbReference type="NCBI Taxonomy" id="398580"/>
    <lineage>
        <taxon>Bacteria</taxon>
        <taxon>Pseudomonadati</taxon>
        <taxon>Pseudomonadota</taxon>
        <taxon>Alphaproteobacteria</taxon>
        <taxon>Rhodobacterales</taxon>
        <taxon>Roseobacteraceae</taxon>
        <taxon>Dinoroseobacter</taxon>
    </lineage>
</organism>
<dbReference type="STRING" id="398580.Dshi_2723"/>
<dbReference type="Proteomes" id="UP000006833">
    <property type="component" value="Chromosome"/>
</dbReference>
<gene>
    <name evidence="5" type="primary">yciB</name>
    <name evidence="6" type="ordered locus">Dshi_2723</name>
</gene>
<dbReference type="InterPro" id="IPR006008">
    <property type="entry name" value="YciB"/>
</dbReference>
<keyword evidence="7" id="KW-1185">Reference proteome</keyword>